<dbReference type="Gene3D" id="2.40.260.10">
    <property type="entry name" value="Sortase"/>
    <property type="match status" value="1"/>
</dbReference>
<accession>A0A6J4N1E4</accession>
<evidence type="ECO:0000256" key="1">
    <source>
        <dbReference type="ARBA" id="ARBA00022801"/>
    </source>
</evidence>
<dbReference type="InterPro" id="IPR005754">
    <property type="entry name" value="Sortase"/>
</dbReference>
<dbReference type="AlphaFoldDB" id="A0A6J4N1E4"/>
<evidence type="ECO:0000313" key="3">
    <source>
        <dbReference type="EMBL" id="CAA9374893.1"/>
    </source>
</evidence>
<evidence type="ECO:0000256" key="2">
    <source>
        <dbReference type="SAM" id="MobiDB-lite"/>
    </source>
</evidence>
<dbReference type="CDD" id="cd05829">
    <property type="entry name" value="Sortase_F"/>
    <property type="match status" value="1"/>
</dbReference>
<feature type="compositionally biased region" description="Low complexity" evidence="2">
    <location>
        <begin position="42"/>
        <end position="73"/>
    </location>
</feature>
<evidence type="ECO:0008006" key="4">
    <source>
        <dbReference type="Google" id="ProtNLM"/>
    </source>
</evidence>
<dbReference type="SUPFAM" id="SSF63817">
    <property type="entry name" value="Sortase"/>
    <property type="match status" value="1"/>
</dbReference>
<proteinExistence type="predicted"/>
<protein>
    <recommendedName>
        <fullName evidence="4">Peptidase C60, sortase A and B</fullName>
    </recommendedName>
</protein>
<name>A0A6J4N1E4_9ACTN</name>
<keyword evidence="1" id="KW-0378">Hydrolase</keyword>
<sequence>MQDKHAGGSRSWLPPALLSVVALSAATVLWFQAEEPGLQQGSSSASTSTTARLAPTTALTPSASARRAPSTPSTERKQLRSAGAPQRVVVASLGIDAPVVPIATQGTSLDPPDDPQVLGWWSGGAPTGAARGSALVTGHTVNAGGGAMDDLEEVREGAVIQVVTEAGSIRYQAQSVQVLDKAAIARQAQDLFSQEVPGRLVLVTCEDWDGTGYRSNVVVTAVPVS</sequence>
<gene>
    <name evidence="3" type="ORF">AVDCRST_MAG32-1092</name>
</gene>
<dbReference type="EMBL" id="CADCUM010000050">
    <property type="protein sequence ID" value="CAA9374893.1"/>
    <property type="molecule type" value="Genomic_DNA"/>
</dbReference>
<organism evidence="3">
    <name type="scientific">uncultured Nocardioides sp</name>
    <dbReference type="NCBI Taxonomy" id="198441"/>
    <lineage>
        <taxon>Bacteria</taxon>
        <taxon>Bacillati</taxon>
        <taxon>Actinomycetota</taxon>
        <taxon>Actinomycetes</taxon>
        <taxon>Propionibacteriales</taxon>
        <taxon>Nocardioidaceae</taxon>
        <taxon>Nocardioides</taxon>
        <taxon>environmental samples</taxon>
    </lineage>
</organism>
<reference evidence="3" key="1">
    <citation type="submission" date="2020-02" db="EMBL/GenBank/DDBJ databases">
        <authorList>
            <person name="Meier V. D."/>
        </authorList>
    </citation>
    <scope>NUCLEOTIDE SEQUENCE</scope>
    <source>
        <strain evidence="3">AVDCRST_MAG32</strain>
    </source>
</reference>
<dbReference type="InterPro" id="IPR042001">
    <property type="entry name" value="Sortase_F"/>
</dbReference>
<dbReference type="InterPro" id="IPR023365">
    <property type="entry name" value="Sortase_dom-sf"/>
</dbReference>
<dbReference type="GO" id="GO:0016787">
    <property type="term" value="F:hydrolase activity"/>
    <property type="evidence" value="ECO:0007669"/>
    <property type="project" value="UniProtKB-KW"/>
</dbReference>
<dbReference type="Pfam" id="PF04203">
    <property type="entry name" value="Sortase"/>
    <property type="match status" value="1"/>
</dbReference>
<feature type="region of interest" description="Disordered" evidence="2">
    <location>
        <begin position="37"/>
        <end position="83"/>
    </location>
</feature>